<dbReference type="PANTHER" id="PTHR24399">
    <property type="entry name" value="ZINC FINGER AND BTB DOMAIN-CONTAINING"/>
    <property type="match status" value="1"/>
</dbReference>
<dbReference type="AlphaFoldDB" id="A0A1B0CYD6"/>
<feature type="compositionally biased region" description="Basic and acidic residues" evidence="9">
    <location>
        <begin position="241"/>
        <end position="262"/>
    </location>
</feature>
<feature type="domain" description="C2H2-type" evidence="10">
    <location>
        <begin position="10"/>
        <end position="37"/>
    </location>
</feature>
<evidence type="ECO:0000256" key="9">
    <source>
        <dbReference type="SAM" id="MobiDB-lite"/>
    </source>
</evidence>
<dbReference type="PANTHER" id="PTHR24399:SF23">
    <property type="entry name" value="C2H2-TYPE DOMAIN-CONTAINING PROTEIN"/>
    <property type="match status" value="1"/>
</dbReference>
<evidence type="ECO:0000256" key="2">
    <source>
        <dbReference type="ARBA" id="ARBA00022723"/>
    </source>
</evidence>
<reference evidence="11" key="1">
    <citation type="submission" date="2022-08" db="UniProtKB">
        <authorList>
            <consortium name="EnsemblMetazoa"/>
        </authorList>
    </citation>
    <scope>IDENTIFICATION</scope>
    <source>
        <strain evidence="11">Israel</strain>
    </source>
</reference>
<dbReference type="GO" id="GO:0000978">
    <property type="term" value="F:RNA polymerase II cis-regulatory region sequence-specific DNA binding"/>
    <property type="evidence" value="ECO:0007669"/>
    <property type="project" value="TreeGrafter"/>
</dbReference>
<evidence type="ECO:0000256" key="3">
    <source>
        <dbReference type="ARBA" id="ARBA00022737"/>
    </source>
</evidence>
<keyword evidence="2" id="KW-0479">Metal-binding</keyword>
<dbReference type="Pfam" id="PF00096">
    <property type="entry name" value="zf-C2H2"/>
    <property type="match status" value="6"/>
</dbReference>
<dbReference type="SUPFAM" id="SSF57667">
    <property type="entry name" value="beta-beta-alpha zinc fingers"/>
    <property type="match status" value="3"/>
</dbReference>
<evidence type="ECO:0000256" key="7">
    <source>
        <dbReference type="ARBA" id="ARBA00023163"/>
    </source>
</evidence>
<dbReference type="InterPro" id="IPR036236">
    <property type="entry name" value="Znf_C2H2_sf"/>
</dbReference>
<keyword evidence="3" id="KW-0677">Repeat</keyword>
<evidence type="ECO:0000256" key="6">
    <source>
        <dbReference type="ARBA" id="ARBA00023015"/>
    </source>
</evidence>
<dbReference type="EMBL" id="AJVK01000024">
    <property type="status" value="NOT_ANNOTATED_CDS"/>
    <property type="molecule type" value="Genomic_DNA"/>
</dbReference>
<dbReference type="GO" id="GO:0008270">
    <property type="term" value="F:zinc ion binding"/>
    <property type="evidence" value="ECO:0007669"/>
    <property type="project" value="UniProtKB-KW"/>
</dbReference>
<protein>
    <recommendedName>
        <fullName evidence="10">C2H2-type domain-containing protein</fullName>
    </recommendedName>
</protein>
<organism evidence="11 12">
    <name type="scientific">Phlebotomus papatasi</name>
    <name type="common">Sandfly</name>
    <dbReference type="NCBI Taxonomy" id="29031"/>
    <lineage>
        <taxon>Eukaryota</taxon>
        <taxon>Metazoa</taxon>
        <taxon>Ecdysozoa</taxon>
        <taxon>Arthropoda</taxon>
        <taxon>Hexapoda</taxon>
        <taxon>Insecta</taxon>
        <taxon>Pterygota</taxon>
        <taxon>Neoptera</taxon>
        <taxon>Endopterygota</taxon>
        <taxon>Diptera</taxon>
        <taxon>Nematocera</taxon>
        <taxon>Psychodoidea</taxon>
        <taxon>Psychodidae</taxon>
        <taxon>Phlebotomus</taxon>
        <taxon>Phlebotomus</taxon>
    </lineage>
</organism>
<evidence type="ECO:0000256" key="4">
    <source>
        <dbReference type="ARBA" id="ARBA00022771"/>
    </source>
</evidence>
<proteinExistence type="predicted"/>
<dbReference type="InterPro" id="IPR013087">
    <property type="entry name" value="Znf_C2H2_type"/>
</dbReference>
<dbReference type="VEuPathDB" id="VectorBase:PPAPM1_006528"/>
<evidence type="ECO:0000313" key="11">
    <source>
        <dbReference type="EnsemblMetazoa" id="PPAI000010-PA"/>
    </source>
</evidence>
<evidence type="ECO:0000256" key="8">
    <source>
        <dbReference type="ARBA" id="ARBA00023242"/>
    </source>
</evidence>
<feature type="domain" description="C2H2-type" evidence="10">
    <location>
        <begin position="214"/>
        <end position="241"/>
    </location>
</feature>
<evidence type="ECO:0000256" key="5">
    <source>
        <dbReference type="ARBA" id="ARBA00022833"/>
    </source>
</evidence>
<keyword evidence="12" id="KW-1185">Reference proteome</keyword>
<comment type="subcellular location">
    <subcellularLocation>
        <location evidence="1">Nucleus</location>
    </subcellularLocation>
</comment>
<accession>A0A1B0CYD6</accession>
<dbReference type="VEuPathDB" id="VectorBase:PPAI000010"/>
<feature type="domain" description="C2H2-type" evidence="10">
    <location>
        <begin position="77"/>
        <end position="105"/>
    </location>
</feature>
<sequence>MLVHFPVDPVTCTICQKTLKNRDTLRRHMKIHSAERIHECGICGFKFYHKANVRRHIRDVHKQNPEYPVARPKRTLPPCRLCGKIFWKDGEYASHMLEEHNDDKPFECTICLKKFKVKLYLTRHMGLHETDKAFSCEVCGQSFRKRVYLKMHQVRVHKCKEKNKNTAVQVEHENVQEVDDKPFECLLCLKKFKRKIYLKKHMVRHETNKPNTPYACTNCKISFKTKEYFWRHQAKHHKTKIEKISKPKEKSDQEIEAKVKEENPDDCCMELPNKTKLNPEYFSVIKIEKE</sequence>
<dbReference type="FunFam" id="3.30.160.60:FF:000446">
    <property type="entry name" value="Zinc finger protein"/>
    <property type="match status" value="1"/>
</dbReference>
<feature type="domain" description="C2H2-type" evidence="10">
    <location>
        <begin position="134"/>
        <end position="162"/>
    </location>
</feature>
<evidence type="ECO:0000256" key="1">
    <source>
        <dbReference type="ARBA" id="ARBA00004123"/>
    </source>
</evidence>
<dbReference type="GO" id="GO:0005654">
    <property type="term" value="C:nucleoplasm"/>
    <property type="evidence" value="ECO:0007669"/>
    <property type="project" value="TreeGrafter"/>
</dbReference>
<keyword evidence="8" id="KW-0539">Nucleus</keyword>
<evidence type="ECO:0000259" key="10">
    <source>
        <dbReference type="PROSITE" id="PS50157"/>
    </source>
</evidence>
<dbReference type="Proteomes" id="UP000092462">
    <property type="component" value="Unassembled WGS sequence"/>
</dbReference>
<dbReference type="SMART" id="SM00355">
    <property type="entry name" value="ZnF_C2H2"/>
    <property type="match status" value="7"/>
</dbReference>
<keyword evidence="5" id="KW-0862">Zinc</keyword>
<dbReference type="EnsemblMetazoa" id="PPAI000010-RA">
    <property type="protein sequence ID" value="PPAI000010-PA"/>
    <property type="gene ID" value="PPAI000010"/>
</dbReference>
<dbReference type="PROSITE" id="PS00028">
    <property type="entry name" value="ZINC_FINGER_C2H2_1"/>
    <property type="match status" value="7"/>
</dbReference>
<name>A0A1B0CYD6_PHLPP</name>
<dbReference type="Gene3D" id="3.30.160.60">
    <property type="entry name" value="Classic Zinc Finger"/>
    <property type="match status" value="5"/>
</dbReference>
<feature type="domain" description="C2H2-type" evidence="10">
    <location>
        <begin position="183"/>
        <end position="210"/>
    </location>
</feature>
<dbReference type="GO" id="GO:0001227">
    <property type="term" value="F:DNA-binding transcription repressor activity, RNA polymerase II-specific"/>
    <property type="evidence" value="ECO:0007669"/>
    <property type="project" value="TreeGrafter"/>
</dbReference>
<dbReference type="PROSITE" id="PS50157">
    <property type="entry name" value="ZINC_FINGER_C2H2_2"/>
    <property type="match status" value="7"/>
</dbReference>
<keyword evidence="4" id="KW-0863">Zinc-finger</keyword>
<feature type="domain" description="C2H2-type" evidence="10">
    <location>
        <begin position="106"/>
        <end position="133"/>
    </location>
</feature>
<feature type="domain" description="C2H2-type" evidence="10">
    <location>
        <begin position="38"/>
        <end position="66"/>
    </location>
</feature>
<feature type="region of interest" description="Disordered" evidence="9">
    <location>
        <begin position="240"/>
        <end position="263"/>
    </location>
</feature>
<keyword evidence="7" id="KW-0804">Transcription</keyword>
<keyword evidence="6" id="KW-0805">Transcription regulation</keyword>
<evidence type="ECO:0000313" key="12">
    <source>
        <dbReference type="Proteomes" id="UP000092462"/>
    </source>
</evidence>